<feature type="compositionally biased region" description="Low complexity" evidence="1">
    <location>
        <begin position="17"/>
        <end position="30"/>
    </location>
</feature>
<accession>A0A975ZXX8</accession>
<gene>
    <name evidence="2" type="ORF">CBM2589_B120127</name>
</gene>
<comment type="caution">
    <text evidence="2">The sequence shown here is derived from an EMBL/GenBank/DDBJ whole genome shotgun (WGS) entry which is preliminary data.</text>
</comment>
<name>A0A975ZXX8_9BURK</name>
<dbReference type="Proteomes" id="UP000256297">
    <property type="component" value="Chromosome CBM2589_b"/>
</dbReference>
<reference evidence="2 3" key="1">
    <citation type="submission" date="2018-01" db="EMBL/GenBank/DDBJ databases">
        <authorList>
            <person name="Clerissi C."/>
        </authorList>
    </citation>
    <scope>NUCLEOTIDE SEQUENCE [LARGE SCALE GENOMIC DNA]</scope>
    <source>
        <strain evidence="2">Cupriavidus taiwanensis STM 3521</strain>
    </source>
</reference>
<dbReference type="EMBL" id="OFSP01000004">
    <property type="protein sequence ID" value="SOY44164.1"/>
    <property type="molecule type" value="Genomic_DNA"/>
</dbReference>
<sequence>MGASGGRSANGTAWRDGSAAMGGAVRRGAAISGEMRATRGPDGTRLRSRAFDKTRHPFDRSSHGGPGAPG</sequence>
<proteinExistence type="predicted"/>
<evidence type="ECO:0000313" key="3">
    <source>
        <dbReference type="Proteomes" id="UP000256297"/>
    </source>
</evidence>
<protein>
    <submittedName>
        <fullName evidence="2">Uncharacterized protein</fullName>
    </submittedName>
</protein>
<feature type="region of interest" description="Disordered" evidence="1">
    <location>
        <begin position="1"/>
        <end position="70"/>
    </location>
</feature>
<feature type="compositionally biased region" description="Basic and acidic residues" evidence="1">
    <location>
        <begin position="36"/>
        <end position="62"/>
    </location>
</feature>
<organism evidence="2 3">
    <name type="scientific">Cupriavidus taiwanensis</name>
    <dbReference type="NCBI Taxonomy" id="164546"/>
    <lineage>
        <taxon>Bacteria</taxon>
        <taxon>Pseudomonadati</taxon>
        <taxon>Pseudomonadota</taxon>
        <taxon>Betaproteobacteria</taxon>
        <taxon>Burkholderiales</taxon>
        <taxon>Burkholderiaceae</taxon>
        <taxon>Cupriavidus</taxon>
    </lineage>
</organism>
<evidence type="ECO:0000256" key="1">
    <source>
        <dbReference type="SAM" id="MobiDB-lite"/>
    </source>
</evidence>
<evidence type="ECO:0000313" key="2">
    <source>
        <dbReference type="EMBL" id="SOY44164.1"/>
    </source>
</evidence>
<dbReference type="AlphaFoldDB" id="A0A975ZXX8"/>